<reference evidence="9 10" key="1">
    <citation type="submission" date="2019-03" db="EMBL/GenBank/DDBJ databases">
        <title>Complete Genome Sequence of Paraburkholderia dipogonis ICMP 19430T, a Nitrogen-fixing Symbiont of the South African Invasive Legume Dipogon lignosus in New Zealand.</title>
        <authorList>
            <person name="De Meyer S.E."/>
        </authorList>
    </citation>
    <scope>NUCLEOTIDE SEQUENCE [LARGE SCALE GENOMIC DNA]</scope>
    <source>
        <strain evidence="9 10">ICMP 19430</strain>
    </source>
</reference>
<comment type="similarity">
    <text evidence="1">Belongs to the four-carbon acid sugar kinase family.</text>
</comment>
<evidence type="ECO:0000313" key="10">
    <source>
        <dbReference type="Proteomes" id="UP000297385"/>
    </source>
</evidence>
<dbReference type="SUPFAM" id="SSF142764">
    <property type="entry name" value="YgbK-like"/>
    <property type="match status" value="1"/>
</dbReference>
<dbReference type="Gene3D" id="3.40.50.10840">
    <property type="entry name" value="Putative sugar-binding, N-terminal domain"/>
    <property type="match status" value="1"/>
</dbReference>
<keyword evidence="3" id="KW-0547">Nucleotide-binding</keyword>
<dbReference type="GO" id="GO:0005524">
    <property type="term" value="F:ATP binding"/>
    <property type="evidence" value="ECO:0007669"/>
    <property type="project" value="UniProtKB-KW"/>
</dbReference>
<evidence type="ECO:0000259" key="8">
    <source>
        <dbReference type="Pfam" id="PF17042"/>
    </source>
</evidence>
<dbReference type="Pfam" id="PF17042">
    <property type="entry name" value="NBD_C"/>
    <property type="match status" value="1"/>
</dbReference>
<dbReference type="InterPro" id="IPR037051">
    <property type="entry name" value="4-carb_acid_sugar_kinase_N_sf"/>
</dbReference>
<dbReference type="InterPro" id="IPR031475">
    <property type="entry name" value="NBD_C"/>
</dbReference>
<evidence type="ECO:0000256" key="2">
    <source>
        <dbReference type="ARBA" id="ARBA00022679"/>
    </source>
</evidence>
<dbReference type="GO" id="GO:0016301">
    <property type="term" value="F:kinase activity"/>
    <property type="evidence" value="ECO:0007669"/>
    <property type="project" value="UniProtKB-KW"/>
</dbReference>
<evidence type="ECO:0000256" key="3">
    <source>
        <dbReference type="ARBA" id="ARBA00022741"/>
    </source>
</evidence>
<dbReference type="Gene3D" id="3.40.980.20">
    <property type="entry name" value="Four-carbon acid sugar kinase, nucleotide binding domain"/>
    <property type="match status" value="1"/>
</dbReference>
<evidence type="ECO:0000313" key="9">
    <source>
        <dbReference type="EMBL" id="TFE36807.1"/>
    </source>
</evidence>
<keyword evidence="5" id="KW-0067">ATP-binding</keyword>
<dbReference type="Proteomes" id="UP000297385">
    <property type="component" value="Unassembled WGS sequence"/>
</dbReference>
<proteinExistence type="inferred from homology"/>
<name>A0A4Y8MH72_9BURK</name>
<keyword evidence="2" id="KW-0808">Transferase</keyword>
<feature type="domain" description="Four-carbon acid sugar kinase N-terminal" evidence="7">
    <location>
        <begin position="14"/>
        <end position="256"/>
    </location>
</feature>
<comment type="caution">
    <text evidence="9">The sequence shown here is derived from an EMBL/GenBank/DDBJ whole genome shotgun (WGS) entry which is preliminary data.</text>
</comment>
<sequence>MSNKQPLQHIKLRLAYYGDDFTGSTDALEVLAFAGLRCALFLKPPSNAQLAQLGGFDAIGVAGDSRGMSPAEMAESLPQVFRALRDLDTPILHYKVCSTFDSGPTIGSIGKVMEIARDSIASGPIPIIAGTPALKRYCAFGNLFARSGTDGQIYRIDRHPIMSAHPVTPMSEGDLVRHLGMQTTLPLTGFFVPNFEQDRPQLDLAWSESLDSGHAGIVLDSCSAHHLTEVGRLLERYADSAGRVFSIGSSGVEYALTQWWRELGTLPEAVRSYDHIEPAKQILAMSGSASPLSAAQIDTAIEAGFEGIAIDAKALVADGWKDAADEIVDRTVNYIREGRSVVMHTARGPQDPRIASMLGSFISQGASPDDARHLGGRLLGQRLGAIAQAVLETACLGRLVLSGGDTSSQVTQVLGPDALEIDGRLAPGAPLCRVISEKPHLRNLQLALKGGQMGDENFFVIARDGVSRKSLA</sequence>
<evidence type="ECO:0000256" key="4">
    <source>
        <dbReference type="ARBA" id="ARBA00022777"/>
    </source>
</evidence>
<dbReference type="AlphaFoldDB" id="A0A4Y8MH72"/>
<gene>
    <name evidence="9" type="ORF">E2553_45005</name>
</gene>
<evidence type="ECO:0000256" key="6">
    <source>
        <dbReference type="ARBA" id="ARBA00023277"/>
    </source>
</evidence>
<dbReference type="EMBL" id="SNVI01000008">
    <property type="protein sequence ID" value="TFE36807.1"/>
    <property type="molecule type" value="Genomic_DNA"/>
</dbReference>
<accession>A0A4Y8MH72</accession>
<dbReference type="Pfam" id="PF07005">
    <property type="entry name" value="SBD_N"/>
    <property type="match status" value="1"/>
</dbReference>
<protein>
    <submittedName>
        <fullName evidence="9">Four-carbon acid sugar kinase family protein</fullName>
    </submittedName>
</protein>
<dbReference type="InterPro" id="IPR010737">
    <property type="entry name" value="4-carb_acid_sugar_kinase_N"/>
</dbReference>
<evidence type="ECO:0000259" key="7">
    <source>
        <dbReference type="Pfam" id="PF07005"/>
    </source>
</evidence>
<evidence type="ECO:0000256" key="5">
    <source>
        <dbReference type="ARBA" id="ARBA00022840"/>
    </source>
</evidence>
<evidence type="ECO:0000256" key="1">
    <source>
        <dbReference type="ARBA" id="ARBA00005715"/>
    </source>
</evidence>
<organism evidence="9 10">
    <name type="scientific">Paraburkholderia dipogonis</name>
    <dbReference type="NCBI Taxonomy" id="1211383"/>
    <lineage>
        <taxon>Bacteria</taxon>
        <taxon>Pseudomonadati</taxon>
        <taxon>Pseudomonadota</taxon>
        <taxon>Betaproteobacteria</taxon>
        <taxon>Burkholderiales</taxon>
        <taxon>Burkholderiaceae</taxon>
        <taxon>Paraburkholderia</taxon>
    </lineage>
</organism>
<dbReference type="RefSeq" id="WP_134466728.1">
    <property type="nucleotide sequence ID" value="NZ_SNVI01000008.1"/>
</dbReference>
<feature type="domain" description="Four-carbon acid sugar kinase nucleotide binding" evidence="8">
    <location>
        <begin position="283"/>
        <end position="459"/>
    </location>
</feature>
<keyword evidence="6" id="KW-0119">Carbohydrate metabolism</keyword>
<keyword evidence="4 9" id="KW-0418">Kinase</keyword>
<dbReference type="InterPro" id="IPR042213">
    <property type="entry name" value="NBD_C_sf"/>
</dbReference>